<dbReference type="RefSeq" id="WP_196813228.1">
    <property type="nucleotide sequence ID" value="NZ_JAMZIJ010000005.1"/>
</dbReference>
<evidence type="ECO:0000313" key="2">
    <source>
        <dbReference type="Proteomes" id="UP001277471"/>
    </source>
</evidence>
<proteinExistence type="predicted"/>
<evidence type="ECO:0000313" key="1">
    <source>
        <dbReference type="EMBL" id="MDX5949593.1"/>
    </source>
</evidence>
<accession>A0ABU4NXW0</accession>
<name>A0ABU4NXW0_AZOBR</name>
<protein>
    <submittedName>
        <fullName evidence="1">Uncharacterized protein</fullName>
    </submittedName>
</protein>
<organism evidence="1 2">
    <name type="scientific">Azospirillum brasilense</name>
    <dbReference type="NCBI Taxonomy" id="192"/>
    <lineage>
        <taxon>Bacteria</taxon>
        <taxon>Pseudomonadati</taxon>
        <taxon>Pseudomonadota</taxon>
        <taxon>Alphaproteobacteria</taxon>
        <taxon>Rhodospirillales</taxon>
        <taxon>Azospirillaceae</taxon>
        <taxon>Azospirillum</taxon>
    </lineage>
</organism>
<sequence>MDKISGISMNRRNLMKGAALPGGMPRMAAAAGVTRITVADPGDPYSPAFRNAFYDPFEKATGIKVVNVARDPTNLGAYRHIHRMRARTLPTFEDSSGGLAIAKEDWWSVDRSKMNERFNAWILG</sequence>
<reference evidence="1 2" key="1">
    <citation type="submission" date="2023-11" db="EMBL/GenBank/DDBJ databases">
        <title>MicrobeMod: A computational toolkit for identifying prokaryotic methylation and restriction-modification with nanopore sequencing.</title>
        <authorList>
            <person name="Crits-Christoph A."/>
            <person name="Kang S.C."/>
            <person name="Lee H."/>
            <person name="Ostrov N."/>
        </authorList>
    </citation>
    <scope>NUCLEOTIDE SEQUENCE [LARGE SCALE GENOMIC DNA]</scope>
    <source>
        <strain evidence="1 2">ATCC 29145</strain>
    </source>
</reference>
<dbReference type="GeneID" id="62009383"/>
<dbReference type="Gene3D" id="3.40.190.10">
    <property type="entry name" value="Periplasmic binding protein-like II"/>
    <property type="match status" value="2"/>
</dbReference>
<comment type="caution">
    <text evidence="1">The sequence shown here is derived from an EMBL/GenBank/DDBJ whole genome shotgun (WGS) entry which is preliminary data.</text>
</comment>
<dbReference type="EMBL" id="JAWXYC010000001">
    <property type="protein sequence ID" value="MDX5949593.1"/>
    <property type="molecule type" value="Genomic_DNA"/>
</dbReference>
<keyword evidence="2" id="KW-1185">Reference proteome</keyword>
<gene>
    <name evidence="1" type="ORF">SIM66_00020</name>
</gene>
<dbReference type="Proteomes" id="UP001277471">
    <property type="component" value="Unassembled WGS sequence"/>
</dbReference>